<accession>A0ABN0XZU7</accession>
<dbReference type="RefSeq" id="WP_167178952.1">
    <property type="nucleotide sequence ID" value="NZ_BAAAEJ010000001.1"/>
</dbReference>
<evidence type="ECO:0000313" key="5">
    <source>
        <dbReference type="Proteomes" id="UP001500791"/>
    </source>
</evidence>
<reference evidence="4 5" key="1">
    <citation type="journal article" date="2019" name="Int. J. Syst. Evol. Microbiol.">
        <title>The Global Catalogue of Microorganisms (GCM) 10K type strain sequencing project: providing services to taxonomists for standard genome sequencing and annotation.</title>
        <authorList>
            <consortium name="The Broad Institute Genomics Platform"/>
            <consortium name="The Broad Institute Genome Sequencing Center for Infectious Disease"/>
            <person name="Wu L."/>
            <person name="Ma J."/>
        </authorList>
    </citation>
    <scope>NUCLEOTIDE SEQUENCE [LARGE SCALE GENOMIC DNA]</scope>
    <source>
        <strain evidence="4 5">JCM 13476</strain>
    </source>
</reference>
<dbReference type="PANTHER" id="PTHR43669:SF3">
    <property type="entry name" value="ALCOHOL DEHYDROGENASE, PUTATIVE (AFU_ORTHOLOGUE AFUA_3G03445)-RELATED"/>
    <property type="match status" value="1"/>
</dbReference>
<comment type="similarity">
    <text evidence="1 3">Belongs to the short-chain dehydrogenases/reductases (SDR) family.</text>
</comment>
<keyword evidence="2" id="KW-0560">Oxidoreductase</keyword>
<evidence type="ECO:0000256" key="1">
    <source>
        <dbReference type="ARBA" id="ARBA00006484"/>
    </source>
</evidence>
<dbReference type="EMBL" id="BAAAEJ010000001">
    <property type="protein sequence ID" value="GAA0377673.1"/>
    <property type="molecule type" value="Genomic_DNA"/>
</dbReference>
<name>A0ABN0XZU7_9CAUL</name>
<protein>
    <submittedName>
        <fullName evidence="4">SDR family NAD(P)-dependent oxidoreductase</fullName>
    </submittedName>
</protein>
<dbReference type="PRINTS" id="PR00081">
    <property type="entry name" value="GDHRDH"/>
</dbReference>
<dbReference type="SUPFAM" id="SSF51735">
    <property type="entry name" value="NAD(P)-binding Rossmann-fold domains"/>
    <property type="match status" value="1"/>
</dbReference>
<dbReference type="InterPro" id="IPR002347">
    <property type="entry name" value="SDR_fam"/>
</dbReference>
<evidence type="ECO:0000256" key="3">
    <source>
        <dbReference type="RuleBase" id="RU000363"/>
    </source>
</evidence>
<dbReference type="Proteomes" id="UP001500791">
    <property type="component" value="Unassembled WGS sequence"/>
</dbReference>
<evidence type="ECO:0000313" key="4">
    <source>
        <dbReference type="EMBL" id="GAA0377673.1"/>
    </source>
</evidence>
<dbReference type="CDD" id="cd05233">
    <property type="entry name" value="SDR_c"/>
    <property type="match status" value="1"/>
</dbReference>
<dbReference type="Pfam" id="PF00106">
    <property type="entry name" value="adh_short"/>
    <property type="match status" value="1"/>
</dbReference>
<dbReference type="Gene3D" id="3.40.50.720">
    <property type="entry name" value="NAD(P)-binding Rossmann-like Domain"/>
    <property type="match status" value="1"/>
</dbReference>
<comment type="caution">
    <text evidence="4">The sequence shown here is derived from an EMBL/GenBank/DDBJ whole genome shotgun (WGS) entry which is preliminary data.</text>
</comment>
<sequence length="285" mass="29891">MRDLKGKVAVVTGGASGVGRALGEALVERGAKVVLSDINAEALEATASEMRAAGGDVTGIVADVMDQDSVDALADQVFKRHGKVHLLFNNAGVGLGDFREPIWTLALKDWDWGFNIHVMGVVHGIRAFVPRMIDGGEDGYVINTTSTNGGLVPSARTPVYASSKAAVTSLTEVLHHQLAAQDSKVKAALLFPGPHLVNTNLMRSARPAAFVDPNSPQPAGKSMAELAEQNGGVPVTEPEEVANFALDGIAAGKFWLLPQSERSDGNIRRRTDSILARSAPVGLGG</sequence>
<evidence type="ECO:0000256" key="2">
    <source>
        <dbReference type="ARBA" id="ARBA00023002"/>
    </source>
</evidence>
<proteinExistence type="inferred from homology"/>
<keyword evidence="5" id="KW-1185">Reference proteome</keyword>
<dbReference type="InterPro" id="IPR036291">
    <property type="entry name" value="NAD(P)-bd_dom_sf"/>
</dbReference>
<dbReference type="PRINTS" id="PR00080">
    <property type="entry name" value="SDRFAMILY"/>
</dbReference>
<dbReference type="PANTHER" id="PTHR43669">
    <property type="entry name" value="5-KETO-D-GLUCONATE 5-REDUCTASE"/>
    <property type="match status" value="1"/>
</dbReference>
<gene>
    <name evidence="4" type="ORF">GCM10009093_01010</name>
</gene>
<organism evidence="4 5">
    <name type="scientific">Brevundimonas terrae</name>
    <dbReference type="NCBI Taxonomy" id="363631"/>
    <lineage>
        <taxon>Bacteria</taxon>
        <taxon>Pseudomonadati</taxon>
        <taxon>Pseudomonadota</taxon>
        <taxon>Alphaproteobacteria</taxon>
        <taxon>Caulobacterales</taxon>
        <taxon>Caulobacteraceae</taxon>
        <taxon>Brevundimonas</taxon>
    </lineage>
</organism>